<sequence length="251" mass="27139">MQAIISCKDLHKSFGSQHVLRGLSLDIEPDSVTVIIGRSGGGKSVLLKHIVGLMKPDSGEVRIEGQDITGLSVRDMADVRRGFGLLFQEGALFDSMTVEDNVAFPLREHSGLRNKEILDIVARKLSSVGLADAGHKMPAELSGGMRKRVGLARAIALDPKIVLFDEPTSGLDPVMSAAINELILRTRDEFGATCVVISHDIQATMAIADTIYMLYEGQIIARGTPEEIRANQNPVVRQFIEGRADGPIGLE</sequence>
<gene>
    <name evidence="5" type="ORF">SAMN02745702_00371</name>
</gene>
<dbReference type="OrthoDB" id="9809450at2"/>
<evidence type="ECO:0000313" key="5">
    <source>
        <dbReference type="EMBL" id="SKA64619.1"/>
    </source>
</evidence>
<dbReference type="Pfam" id="PF00005">
    <property type="entry name" value="ABC_tran"/>
    <property type="match status" value="1"/>
</dbReference>
<reference evidence="5 6" key="1">
    <citation type="submission" date="2017-02" db="EMBL/GenBank/DDBJ databases">
        <authorList>
            <person name="Peterson S.W."/>
        </authorList>
    </citation>
    <scope>NUCLEOTIDE SEQUENCE [LARGE SCALE GENOMIC DNA]</scope>
    <source>
        <strain evidence="5 6">DSM 18034</strain>
    </source>
</reference>
<proteinExistence type="predicted"/>
<evidence type="ECO:0000256" key="3">
    <source>
        <dbReference type="ARBA" id="ARBA00022840"/>
    </source>
</evidence>
<keyword evidence="6" id="KW-1185">Reference proteome</keyword>
<evidence type="ECO:0000256" key="1">
    <source>
        <dbReference type="ARBA" id="ARBA00022448"/>
    </source>
</evidence>
<dbReference type="InterPro" id="IPR003593">
    <property type="entry name" value="AAA+_ATPase"/>
</dbReference>
<dbReference type="PANTHER" id="PTHR43023:SF6">
    <property type="entry name" value="INTERMEMBRANE PHOSPHOLIPID TRANSPORT SYSTEM ATP-BINDING PROTEIN MLAF"/>
    <property type="match status" value="1"/>
</dbReference>
<dbReference type="InterPro" id="IPR017871">
    <property type="entry name" value="ABC_transporter-like_CS"/>
</dbReference>
<accession>A0A1T4VI60</accession>
<dbReference type="SUPFAM" id="SSF52540">
    <property type="entry name" value="P-loop containing nucleoside triphosphate hydrolases"/>
    <property type="match status" value="1"/>
</dbReference>
<dbReference type="STRING" id="1121442.SAMN02745702_00371"/>
<evidence type="ECO:0000313" key="6">
    <source>
        <dbReference type="Proteomes" id="UP000189733"/>
    </source>
</evidence>
<evidence type="ECO:0000256" key="2">
    <source>
        <dbReference type="ARBA" id="ARBA00022741"/>
    </source>
</evidence>
<dbReference type="PROSITE" id="PS50893">
    <property type="entry name" value="ABC_TRANSPORTER_2"/>
    <property type="match status" value="1"/>
</dbReference>
<keyword evidence="2" id="KW-0547">Nucleotide-binding</keyword>
<dbReference type="PROSITE" id="PS00211">
    <property type="entry name" value="ABC_TRANSPORTER_1"/>
    <property type="match status" value="1"/>
</dbReference>
<dbReference type="AlphaFoldDB" id="A0A1T4VI60"/>
<dbReference type="GO" id="GO:0005524">
    <property type="term" value="F:ATP binding"/>
    <property type="evidence" value="ECO:0007669"/>
    <property type="project" value="UniProtKB-KW"/>
</dbReference>
<dbReference type="EMBL" id="FUYA01000001">
    <property type="protein sequence ID" value="SKA64619.1"/>
    <property type="molecule type" value="Genomic_DNA"/>
</dbReference>
<keyword evidence="1" id="KW-0813">Transport</keyword>
<dbReference type="InterPro" id="IPR003439">
    <property type="entry name" value="ABC_transporter-like_ATP-bd"/>
</dbReference>
<name>A0A1T4VI60_9BACT</name>
<dbReference type="Proteomes" id="UP000189733">
    <property type="component" value="Unassembled WGS sequence"/>
</dbReference>
<feature type="domain" description="ABC transporter" evidence="4">
    <location>
        <begin position="5"/>
        <end position="241"/>
    </location>
</feature>
<dbReference type="CDD" id="cd03261">
    <property type="entry name" value="ABC_Org_Solvent_Resistant"/>
    <property type="match status" value="1"/>
</dbReference>
<dbReference type="Gene3D" id="3.40.50.300">
    <property type="entry name" value="P-loop containing nucleotide triphosphate hydrolases"/>
    <property type="match status" value="1"/>
</dbReference>
<dbReference type="GO" id="GO:0016887">
    <property type="term" value="F:ATP hydrolysis activity"/>
    <property type="evidence" value="ECO:0007669"/>
    <property type="project" value="InterPro"/>
</dbReference>
<dbReference type="InterPro" id="IPR027417">
    <property type="entry name" value="P-loop_NTPase"/>
</dbReference>
<organism evidence="5 6">
    <name type="scientific">Desulfobaculum bizertense DSM 18034</name>
    <dbReference type="NCBI Taxonomy" id="1121442"/>
    <lineage>
        <taxon>Bacteria</taxon>
        <taxon>Pseudomonadati</taxon>
        <taxon>Thermodesulfobacteriota</taxon>
        <taxon>Desulfovibrionia</taxon>
        <taxon>Desulfovibrionales</taxon>
        <taxon>Desulfovibrionaceae</taxon>
        <taxon>Desulfobaculum</taxon>
    </lineage>
</organism>
<protein>
    <submittedName>
        <fullName evidence="5">Phospholipid/cholesterol/gamma-HCH transport system ATP-binding protein</fullName>
    </submittedName>
</protein>
<keyword evidence="3 5" id="KW-0067">ATP-binding</keyword>
<dbReference type="RefSeq" id="WP_078683682.1">
    <property type="nucleotide sequence ID" value="NZ_FUYA01000001.1"/>
</dbReference>
<dbReference type="SMART" id="SM00382">
    <property type="entry name" value="AAA"/>
    <property type="match status" value="1"/>
</dbReference>
<dbReference type="PANTHER" id="PTHR43023">
    <property type="entry name" value="PROTEIN TRIGALACTOSYLDIACYLGLYCEROL 3, CHLOROPLASTIC"/>
    <property type="match status" value="1"/>
</dbReference>
<evidence type="ECO:0000259" key="4">
    <source>
        <dbReference type="PROSITE" id="PS50893"/>
    </source>
</evidence>